<keyword evidence="3" id="KW-1185">Reference proteome</keyword>
<evidence type="ECO:0000313" key="2">
    <source>
        <dbReference type="EMBL" id="NRQ42525.1"/>
    </source>
</evidence>
<accession>A0A7Y5EHJ0</accession>
<gene>
    <name evidence="2" type="ORF">HRH59_08050</name>
</gene>
<keyword evidence="1" id="KW-0812">Transmembrane</keyword>
<feature type="transmembrane region" description="Helical" evidence="1">
    <location>
        <begin position="50"/>
        <end position="71"/>
    </location>
</feature>
<dbReference type="Proteomes" id="UP000523161">
    <property type="component" value="Unassembled WGS sequence"/>
</dbReference>
<keyword evidence="1" id="KW-0472">Membrane</keyword>
<feature type="transmembrane region" description="Helical" evidence="1">
    <location>
        <begin position="77"/>
        <end position="96"/>
    </location>
</feature>
<organism evidence="2 3">
    <name type="scientific">Rheinheimera lutimaris</name>
    <dbReference type="NCBI Taxonomy" id="2740584"/>
    <lineage>
        <taxon>Bacteria</taxon>
        <taxon>Pseudomonadati</taxon>
        <taxon>Pseudomonadota</taxon>
        <taxon>Gammaproteobacteria</taxon>
        <taxon>Chromatiales</taxon>
        <taxon>Chromatiaceae</taxon>
        <taxon>Rheinheimera</taxon>
    </lineage>
</organism>
<dbReference type="RefSeq" id="WP_173500766.1">
    <property type="nucleotide sequence ID" value="NZ_JABSOD010000006.1"/>
</dbReference>
<evidence type="ECO:0000256" key="1">
    <source>
        <dbReference type="SAM" id="Phobius"/>
    </source>
</evidence>
<comment type="caution">
    <text evidence="2">The sequence shown here is derived from an EMBL/GenBank/DDBJ whole genome shotgun (WGS) entry which is preliminary data.</text>
</comment>
<name>A0A7Y5EHJ0_9GAMM</name>
<keyword evidence="1" id="KW-1133">Transmembrane helix</keyword>
<protein>
    <submittedName>
        <fullName evidence="2">Zinc ribbon domain-containing protein</fullName>
    </submittedName>
</protein>
<reference evidence="2 3" key="1">
    <citation type="submission" date="2020-06" db="EMBL/GenBank/DDBJ databases">
        <title>Rheinheimera sp. nov., a marine bacterium isolated from coastal.</title>
        <authorList>
            <person name="Yu Q."/>
            <person name="Qi Y."/>
            <person name="Pu J."/>
        </authorList>
    </citation>
    <scope>NUCLEOTIDE SEQUENCE [LARGE SCALE GENOMIC DNA]</scope>
    <source>
        <strain evidence="2 3">YQF-2</strain>
    </source>
</reference>
<dbReference type="EMBL" id="JABSOD010000006">
    <property type="protein sequence ID" value="NRQ42525.1"/>
    <property type="molecule type" value="Genomic_DNA"/>
</dbReference>
<proteinExistence type="predicted"/>
<sequence>MAIISCPFCGQRISDKSPQCSGCNQDLSNLSAEKLESLARDKRLSKSQSLMNHGMLSMLLFLGGFGSIYWFSPAQGSLQQIAFMGLSAVGFCWYIITRIRIMLLKKGRK</sequence>
<dbReference type="AlphaFoldDB" id="A0A7Y5EHJ0"/>
<evidence type="ECO:0000313" key="3">
    <source>
        <dbReference type="Proteomes" id="UP000523161"/>
    </source>
</evidence>